<gene>
    <name evidence="1" type="ORF">LTRI10_LOCUS47228</name>
</gene>
<accession>A0AAV2GA33</accession>
<protein>
    <submittedName>
        <fullName evidence="1">Uncharacterized protein</fullName>
    </submittedName>
</protein>
<keyword evidence="2" id="KW-1185">Reference proteome</keyword>
<organism evidence="1 2">
    <name type="scientific">Linum trigynum</name>
    <dbReference type="NCBI Taxonomy" id="586398"/>
    <lineage>
        <taxon>Eukaryota</taxon>
        <taxon>Viridiplantae</taxon>
        <taxon>Streptophyta</taxon>
        <taxon>Embryophyta</taxon>
        <taxon>Tracheophyta</taxon>
        <taxon>Spermatophyta</taxon>
        <taxon>Magnoliopsida</taxon>
        <taxon>eudicotyledons</taxon>
        <taxon>Gunneridae</taxon>
        <taxon>Pentapetalae</taxon>
        <taxon>rosids</taxon>
        <taxon>fabids</taxon>
        <taxon>Malpighiales</taxon>
        <taxon>Linaceae</taxon>
        <taxon>Linum</taxon>
    </lineage>
</organism>
<dbReference type="Proteomes" id="UP001497516">
    <property type="component" value="Chromosome 8"/>
</dbReference>
<evidence type="ECO:0000313" key="1">
    <source>
        <dbReference type="EMBL" id="CAL1407568.1"/>
    </source>
</evidence>
<dbReference type="AlphaFoldDB" id="A0AAV2GA33"/>
<reference evidence="1 2" key="1">
    <citation type="submission" date="2024-04" db="EMBL/GenBank/DDBJ databases">
        <authorList>
            <person name="Fracassetti M."/>
        </authorList>
    </citation>
    <scope>NUCLEOTIDE SEQUENCE [LARGE SCALE GENOMIC DNA]</scope>
</reference>
<evidence type="ECO:0000313" key="2">
    <source>
        <dbReference type="Proteomes" id="UP001497516"/>
    </source>
</evidence>
<proteinExistence type="predicted"/>
<dbReference type="EMBL" id="OZ034821">
    <property type="protein sequence ID" value="CAL1407568.1"/>
    <property type="molecule type" value="Genomic_DNA"/>
</dbReference>
<sequence>MVPMDPRRTPFHFEIHPPFLGRTMPSVLTRSGSATTLRNNSLAEFDEGGEERIGRAKPGEEGIDQRMESQILRAPQHLFNFQSRKFVNSSSEFAGCRHRSRNDKF</sequence>
<name>A0AAV2GA33_9ROSI</name>